<evidence type="ECO:0000256" key="1">
    <source>
        <dbReference type="ARBA" id="ARBA00023015"/>
    </source>
</evidence>
<dbReference type="Proteomes" id="UP001597063">
    <property type="component" value="Unassembled WGS sequence"/>
</dbReference>
<evidence type="ECO:0000259" key="4">
    <source>
        <dbReference type="PROSITE" id="PS50943"/>
    </source>
</evidence>
<dbReference type="InterPro" id="IPR036390">
    <property type="entry name" value="WH_DNA-bd_sf"/>
</dbReference>
<accession>A0ABW2XYS0</accession>
<dbReference type="SUPFAM" id="SSF46785">
    <property type="entry name" value="Winged helix' DNA-binding domain"/>
    <property type="match status" value="1"/>
</dbReference>
<dbReference type="PANTHER" id="PTHR33164">
    <property type="entry name" value="TRANSCRIPTIONAL REGULATOR, MARR FAMILY"/>
    <property type="match status" value="1"/>
</dbReference>
<dbReference type="InterPro" id="IPR036388">
    <property type="entry name" value="WH-like_DNA-bd_sf"/>
</dbReference>
<dbReference type="PRINTS" id="PR00598">
    <property type="entry name" value="HTHMARR"/>
</dbReference>
<feature type="domain" description="HTH marR-type" evidence="5">
    <location>
        <begin position="1"/>
        <end position="137"/>
    </location>
</feature>
<dbReference type="PROSITE" id="PS01117">
    <property type="entry name" value="HTH_MARR_1"/>
    <property type="match status" value="1"/>
</dbReference>
<evidence type="ECO:0000259" key="5">
    <source>
        <dbReference type="PROSITE" id="PS50995"/>
    </source>
</evidence>
<feature type="domain" description="HTH cro/C1-type" evidence="4">
    <location>
        <begin position="40"/>
        <end position="60"/>
    </location>
</feature>
<evidence type="ECO:0000313" key="7">
    <source>
        <dbReference type="Proteomes" id="UP001597063"/>
    </source>
</evidence>
<name>A0ABW2XYS0_9ACTN</name>
<dbReference type="PROSITE" id="PS50943">
    <property type="entry name" value="HTH_CROC1"/>
    <property type="match status" value="1"/>
</dbReference>
<dbReference type="Gene3D" id="1.10.10.10">
    <property type="entry name" value="Winged helix-like DNA-binding domain superfamily/Winged helix DNA-binding domain"/>
    <property type="match status" value="1"/>
</dbReference>
<evidence type="ECO:0000256" key="2">
    <source>
        <dbReference type="ARBA" id="ARBA00023125"/>
    </source>
</evidence>
<keyword evidence="3" id="KW-0804">Transcription</keyword>
<keyword evidence="1" id="KW-0805">Transcription regulation</keyword>
<dbReference type="Pfam" id="PF12802">
    <property type="entry name" value="MarR_2"/>
    <property type="match status" value="1"/>
</dbReference>
<dbReference type="CDD" id="cd00090">
    <property type="entry name" value="HTH_ARSR"/>
    <property type="match status" value="1"/>
</dbReference>
<evidence type="ECO:0000313" key="6">
    <source>
        <dbReference type="EMBL" id="MFD0690598.1"/>
    </source>
</evidence>
<dbReference type="PROSITE" id="PS50995">
    <property type="entry name" value="HTH_MARR_2"/>
    <property type="match status" value="1"/>
</dbReference>
<reference evidence="7" key="1">
    <citation type="journal article" date="2019" name="Int. J. Syst. Evol. Microbiol.">
        <title>The Global Catalogue of Microorganisms (GCM) 10K type strain sequencing project: providing services to taxonomists for standard genome sequencing and annotation.</title>
        <authorList>
            <consortium name="The Broad Institute Genomics Platform"/>
            <consortium name="The Broad Institute Genome Sequencing Center for Infectious Disease"/>
            <person name="Wu L."/>
            <person name="Ma J."/>
        </authorList>
    </citation>
    <scope>NUCLEOTIDE SEQUENCE [LARGE SCALE GENOMIC DNA]</scope>
    <source>
        <strain evidence="7">JCM 9371</strain>
    </source>
</reference>
<protein>
    <submittedName>
        <fullName evidence="6">MarR family winged helix-turn-helix transcriptional regulator</fullName>
    </submittedName>
</protein>
<proteinExistence type="predicted"/>
<dbReference type="InterPro" id="IPR011991">
    <property type="entry name" value="ArsR-like_HTH"/>
</dbReference>
<dbReference type="EMBL" id="JBHTGP010000018">
    <property type="protein sequence ID" value="MFD0690598.1"/>
    <property type="molecule type" value="Genomic_DNA"/>
</dbReference>
<sequence length="142" mass="15866">MDTPDDLLLLEDAIRHAIDVWCRSLETVTEYVSPTQIRALQVLREQAGLSLRELAEALGMLPSAASRLCDRLEAAGFVTRGSDDSDGRRIALRLTRPGERLLDRITAQRRRDLGELLARMSAESRRRLLDGLNDFRAAATGH</sequence>
<evidence type="ECO:0000256" key="3">
    <source>
        <dbReference type="ARBA" id="ARBA00023163"/>
    </source>
</evidence>
<dbReference type="PANTHER" id="PTHR33164:SF103">
    <property type="entry name" value="REGULATORY PROTEIN MARR"/>
    <property type="match status" value="1"/>
</dbReference>
<dbReference type="InterPro" id="IPR001387">
    <property type="entry name" value="Cro/C1-type_HTH"/>
</dbReference>
<dbReference type="SMART" id="SM00347">
    <property type="entry name" value="HTH_MARR"/>
    <property type="match status" value="1"/>
</dbReference>
<gene>
    <name evidence="6" type="ORF">ACFQZM_39345</name>
</gene>
<keyword evidence="2" id="KW-0238">DNA-binding</keyword>
<keyword evidence="7" id="KW-1185">Reference proteome</keyword>
<dbReference type="InterPro" id="IPR000835">
    <property type="entry name" value="HTH_MarR-typ"/>
</dbReference>
<organism evidence="6 7">
    <name type="scientific">Actinomadura fibrosa</name>
    <dbReference type="NCBI Taxonomy" id="111802"/>
    <lineage>
        <taxon>Bacteria</taxon>
        <taxon>Bacillati</taxon>
        <taxon>Actinomycetota</taxon>
        <taxon>Actinomycetes</taxon>
        <taxon>Streptosporangiales</taxon>
        <taxon>Thermomonosporaceae</taxon>
        <taxon>Actinomadura</taxon>
    </lineage>
</organism>
<comment type="caution">
    <text evidence="6">The sequence shown here is derived from an EMBL/GenBank/DDBJ whole genome shotgun (WGS) entry which is preliminary data.</text>
</comment>
<dbReference type="InterPro" id="IPR023187">
    <property type="entry name" value="Tscrpt_reg_MarR-type_CS"/>
</dbReference>
<dbReference type="InterPro" id="IPR039422">
    <property type="entry name" value="MarR/SlyA-like"/>
</dbReference>
<dbReference type="RefSeq" id="WP_165503234.1">
    <property type="nucleotide sequence ID" value="NZ_CAACUY010000262.1"/>
</dbReference>